<name>A0A8I0A7T4_9CLOT</name>
<feature type="domain" description="Ketopantoate reductase N-terminal" evidence="1">
    <location>
        <begin position="3"/>
        <end position="156"/>
    </location>
</feature>
<sequence>MKVLVYGAGVIAAYLAYELKKKNEDVTILARGERYKELKENGLIIKHYLQKRKTITDIKVIDSFKSDDYYDVVFIVMQSYQVKEILQIIYANKICKAYVFIGNNFEAGKIYKEIEEKSFSKPKVLFGFLGVGGRRENGTVISIHKGKSTLAMGSVNNEYSIEKVNRIFKDSNIKLEHYDNIDSYLKYHIAYILPIVYLCHHVNGNLKEAAHNKPLIKDTIEAIIEGYRVLQSLNITSEPIDYLEDMESSRKKYYYLYKLMLMTPIGKLAFGNHAMNAIKEMNFLAEAFDELKASSPIDTPYYNKLRKDLKKCNY</sequence>
<evidence type="ECO:0000313" key="3">
    <source>
        <dbReference type="Proteomes" id="UP000662088"/>
    </source>
</evidence>
<gene>
    <name evidence="2" type="ORF">H8R92_03450</name>
</gene>
<protein>
    <submittedName>
        <fullName evidence="2">Ketopantoate reductase family protein</fullName>
    </submittedName>
</protein>
<comment type="caution">
    <text evidence="2">The sequence shown here is derived from an EMBL/GenBank/DDBJ whole genome shotgun (WGS) entry which is preliminary data.</text>
</comment>
<organism evidence="2 3">
    <name type="scientific">Clostridium lentum</name>
    <dbReference type="NCBI Taxonomy" id="2763037"/>
    <lineage>
        <taxon>Bacteria</taxon>
        <taxon>Bacillati</taxon>
        <taxon>Bacillota</taxon>
        <taxon>Clostridia</taxon>
        <taxon>Eubacteriales</taxon>
        <taxon>Clostridiaceae</taxon>
        <taxon>Clostridium</taxon>
    </lineage>
</organism>
<keyword evidence="3" id="KW-1185">Reference proteome</keyword>
<proteinExistence type="predicted"/>
<dbReference type="InterPro" id="IPR036291">
    <property type="entry name" value="NAD(P)-bd_dom_sf"/>
</dbReference>
<dbReference type="RefSeq" id="WP_186834759.1">
    <property type="nucleotide sequence ID" value="NZ_JACOOQ010000004.1"/>
</dbReference>
<reference evidence="2" key="1">
    <citation type="submission" date="2020-08" db="EMBL/GenBank/DDBJ databases">
        <title>Genome public.</title>
        <authorList>
            <person name="Liu C."/>
            <person name="Sun Q."/>
        </authorList>
    </citation>
    <scope>NUCLEOTIDE SEQUENCE</scope>
    <source>
        <strain evidence="2">NSJ-42</strain>
    </source>
</reference>
<evidence type="ECO:0000313" key="2">
    <source>
        <dbReference type="EMBL" id="MBC5639496.1"/>
    </source>
</evidence>
<dbReference type="Gene3D" id="3.40.50.720">
    <property type="entry name" value="NAD(P)-binding Rossmann-like Domain"/>
    <property type="match status" value="1"/>
</dbReference>
<evidence type="ECO:0000259" key="1">
    <source>
        <dbReference type="Pfam" id="PF02558"/>
    </source>
</evidence>
<dbReference type="InterPro" id="IPR013332">
    <property type="entry name" value="KPR_N"/>
</dbReference>
<dbReference type="EMBL" id="JACOOQ010000004">
    <property type="protein sequence ID" value="MBC5639496.1"/>
    <property type="molecule type" value="Genomic_DNA"/>
</dbReference>
<dbReference type="Proteomes" id="UP000662088">
    <property type="component" value="Unassembled WGS sequence"/>
</dbReference>
<dbReference type="Pfam" id="PF02558">
    <property type="entry name" value="ApbA"/>
    <property type="match status" value="1"/>
</dbReference>
<dbReference type="SUPFAM" id="SSF51735">
    <property type="entry name" value="NAD(P)-binding Rossmann-fold domains"/>
    <property type="match status" value="1"/>
</dbReference>
<dbReference type="AlphaFoldDB" id="A0A8I0A7T4"/>
<accession>A0A8I0A7T4</accession>